<keyword evidence="2" id="KW-0732">Signal</keyword>
<comment type="similarity">
    <text evidence="1">Belongs to the outer membrane factor (OMF) (TC 1.B.17) family.</text>
</comment>
<dbReference type="PANTHER" id="PTHR30203">
    <property type="entry name" value="OUTER MEMBRANE CATION EFFLUX PROTEIN"/>
    <property type="match status" value="1"/>
</dbReference>
<dbReference type="Proteomes" id="UP000643403">
    <property type="component" value="Unassembled WGS sequence"/>
</dbReference>
<evidence type="ECO:0000313" key="4">
    <source>
        <dbReference type="Proteomes" id="UP000643403"/>
    </source>
</evidence>
<sequence length="449" mass="47788">MPTCFWPRPQRAVSRRLCAGAVSLLLTTSLAFAAPADVAPAGRPAPGPAASPAATQGSLALDQAIALALARAPMLQAWQARVEAARQDAGRAGQLPDPELMLGIDNLPITGPDALSFRADEMTQKRIGLRQVVPARAKRAAARDLAARRVDEALASGTAQAIDVRRAAAQAWIDTWAAARELHALGLLREEAMLAAKVATARVRTGAESPSDALATQAEIIELDNRIAGVEAERGAALADLARWTGVEIAPAADEGPDLDTLPVPAERLLASVDRLGPLLQTHAQVETAAAAVDAARAEKRPDWSVGAAYGQRDGGRSDMIMLEVGIGLPLFPRNRQDRGSAARQAEYDAALHEREDLRRQLAAQIRADLARWQGLRRQVALQSESLIPLARDRSMTALAGYRAGGELQPWINARRAEVEAQVAHAELLGELGQAWAALAFLLPEEGTR</sequence>
<dbReference type="RefSeq" id="WP_189448811.1">
    <property type="nucleotide sequence ID" value="NZ_BMXY01000001.1"/>
</dbReference>
<dbReference type="Pfam" id="PF02321">
    <property type="entry name" value="OEP"/>
    <property type="match status" value="2"/>
</dbReference>
<dbReference type="InterPro" id="IPR003423">
    <property type="entry name" value="OMP_efflux"/>
</dbReference>
<dbReference type="PANTHER" id="PTHR30203:SF24">
    <property type="entry name" value="BLR4935 PROTEIN"/>
    <property type="match status" value="1"/>
</dbReference>
<reference evidence="4" key="1">
    <citation type="journal article" date="2019" name="Int. J. Syst. Evol. Microbiol.">
        <title>The Global Catalogue of Microorganisms (GCM) 10K type strain sequencing project: providing services to taxonomists for standard genome sequencing and annotation.</title>
        <authorList>
            <consortium name="The Broad Institute Genomics Platform"/>
            <consortium name="The Broad Institute Genome Sequencing Center for Infectious Disease"/>
            <person name="Wu L."/>
            <person name="Ma J."/>
        </authorList>
    </citation>
    <scope>NUCLEOTIDE SEQUENCE [LARGE SCALE GENOMIC DNA]</scope>
    <source>
        <strain evidence="4">KCTC 22558</strain>
    </source>
</reference>
<dbReference type="Gene3D" id="1.20.1600.10">
    <property type="entry name" value="Outer membrane efflux proteins (OEP)"/>
    <property type="match status" value="1"/>
</dbReference>
<evidence type="ECO:0000256" key="2">
    <source>
        <dbReference type="SAM" id="SignalP"/>
    </source>
</evidence>
<protein>
    <submittedName>
        <fullName evidence="3">Outer membrane efflux protein</fullName>
    </submittedName>
</protein>
<organism evidence="3 4">
    <name type="scientific">Cognatilysobacter xinjiangensis</name>
    <dbReference type="NCBI Taxonomy" id="546892"/>
    <lineage>
        <taxon>Bacteria</taxon>
        <taxon>Pseudomonadati</taxon>
        <taxon>Pseudomonadota</taxon>
        <taxon>Gammaproteobacteria</taxon>
        <taxon>Lysobacterales</taxon>
        <taxon>Lysobacteraceae</taxon>
        <taxon>Cognatilysobacter</taxon>
    </lineage>
</organism>
<gene>
    <name evidence="3" type="ORF">GCM10008101_08690</name>
</gene>
<accession>A0ABQ3BW94</accession>
<name>A0ABQ3BW94_9GAMM</name>
<proteinExistence type="inferred from homology"/>
<keyword evidence="4" id="KW-1185">Reference proteome</keyword>
<dbReference type="SUPFAM" id="SSF56954">
    <property type="entry name" value="Outer membrane efflux proteins (OEP)"/>
    <property type="match status" value="1"/>
</dbReference>
<dbReference type="EMBL" id="BMXY01000001">
    <property type="protein sequence ID" value="GGZ57370.1"/>
    <property type="molecule type" value="Genomic_DNA"/>
</dbReference>
<evidence type="ECO:0000256" key="1">
    <source>
        <dbReference type="ARBA" id="ARBA00007613"/>
    </source>
</evidence>
<dbReference type="InterPro" id="IPR010131">
    <property type="entry name" value="MdtP/NodT-like"/>
</dbReference>
<comment type="caution">
    <text evidence="3">The sequence shown here is derived from an EMBL/GenBank/DDBJ whole genome shotgun (WGS) entry which is preliminary data.</text>
</comment>
<feature type="chain" id="PRO_5045866380" evidence="2">
    <location>
        <begin position="34"/>
        <end position="449"/>
    </location>
</feature>
<feature type="signal peptide" evidence="2">
    <location>
        <begin position="1"/>
        <end position="33"/>
    </location>
</feature>
<evidence type="ECO:0000313" key="3">
    <source>
        <dbReference type="EMBL" id="GGZ57370.1"/>
    </source>
</evidence>